<evidence type="ECO:0000313" key="4">
    <source>
        <dbReference type="Proteomes" id="UP000811545"/>
    </source>
</evidence>
<keyword evidence="1" id="KW-0472">Membrane</keyword>
<dbReference type="PROSITE" id="PS51178">
    <property type="entry name" value="PASTA"/>
    <property type="match status" value="1"/>
</dbReference>
<comment type="caution">
    <text evidence="3">The sequence shown here is derived from an EMBL/GenBank/DDBJ whole genome shotgun (WGS) entry which is preliminary data.</text>
</comment>
<dbReference type="AlphaFoldDB" id="A0A9E2BGK6"/>
<proteinExistence type="predicted"/>
<feature type="transmembrane region" description="Helical" evidence="1">
    <location>
        <begin position="82"/>
        <end position="105"/>
    </location>
</feature>
<dbReference type="Gene3D" id="3.30.10.20">
    <property type="match status" value="3"/>
</dbReference>
<dbReference type="GO" id="GO:0004674">
    <property type="term" value="F:protein serine/threonine kinase activity"/>
    <property type="evidence" value="ECO:0007669"/>
    <property type="project" value="UniProtKB-EC"/>
</dbReference>
<evidence type="ECO:0000256" key="1">
    <source>
        <dbReference type="SAM" id="Phobius"/>
    </source>
</evidence>
<dbReference type="EMBL" id="QLTW01000051">
    <property type="protein sequence ID" value="MBT9145127.1"/>
    <property type="molecule type" value="Genomic_DNA"/>
</dbReference>
<dbReference type="PROSITE" id="PS51257">
    <property type="entry name" value="PROKAR_LIPOPROTEIN"/>
    <property type="match status" value="1"/>
</dbReference>
<keyword evidence="1" id="KW-0812">Transmembrane</keyword>
<sequence length="226" mass="24593">MSRIGIILTLSFSLLLAGCLPVTEQVMVPEIEGLSLSEARQKLSLVSLSMEITESIELGGTSESRILSQNPRGRLLARKGSVVYVVVGLGTSVVPIPNLLGLPYIEAKKTLRKSGLVVRDLLFEEDEKTASGIILRQSPPPKTVAYRGDGITLTISLGKWVEVPLLIGMTVMEAEKILQIYDLKLGIVTPDALHKDKAALIVEQFPPEGQKIPAKSMVHFKVKRSN</sequence>
<gene>
    <name evidence="3" type="primary">spk1</name>
    <name evidence="3" type="ORF">DDT42_00997</name>
</gene>
<evidence type="ECO:0000259" key="2">
    <source>
        <dbReference type="PROSITE" id="PS51178"/>
    </source>
</evidence>
<dbReference type="SMART" id="SM00740">
    <property type="entry name" value="PASTA"/>
    <property type="match status" value="3"/>
</dbReference>
<dbReference type="CDD" id="cd06577">
    <property type="entry name" value="PASTA_pknB"/>
    <property type="match status" value="3"/>
</dbReference>
<dbReference type="Pfam" id="PF03793">
    <property type="entry name" value="PASTA"/>
    <property type="match status" value="2"/>
</dbReference>
<feature type="domain" description="PASTA" evidence="2">
    <location>
        <begin position="90"/>
        <end position="157"/>
    </location>
</feature>
<keyword evidence="3" id="KW-0808">Transferase</keyword>
<reference evidence="3 4" key="1">
    <citation type="journal article" date="2021" name="bioRxiv">
        <title>Unique metabolic strategies in Hadean analogues reveal hints for primordial physiology.</title>
        <authorList>
            <person name="Nobu M.K."/>
            <person name="Nakai R."/>
            <person name="Tamazawa S."/>
            <person name="Mori H."/>
            <person name="Toyoda A."/>
            <person name="Ijiri A."/>
            <person name="Suzuki S."/>
            <person name="Kurokawa K."/>
            <person name="Kamagata Y."/>
            <person name="Tamaki H."/>
        </authorList>
    </citation>
    <scope>NUCLEOTIDE SEQUENCE [LARGE SCALE GENOMIC DNA]</scope>
    <source>
        <strain evidence="3">BS525</strain>
    </source>
</reference>
<evidence type="ECO:0000313" key="3">
    <source>
        <dbReference type="EMBL" id="MBT9145127.1"/>
    </source>
</evidence>
<name>A0A9E2BGK6_PSYF1</name>
<dbReference type="InterPro" id="IPR005543">
    <property type="entry name" value="PASTA_dom"/>
</dbReference>
<dbReference type="EC" id="2.7.11.1" evidence="3"/>
<keyword evidence="3" id="KW-0418">Kinase</keyword>
<protein>
    <submittedName>
        <fullName evidence="3">Serine/threonine-protein kinase PK-1</fullName>
        <ecNumber evidence="3">2.7.11.1</ecNumber>
    </submittedName>
</protein>
<dbReference type="Proteomes" id="UP000811545">
    <property type="component" value="Unassembled WGS sequence"/>
</dbReference>
<keyword evidence="1" id="KW-1133">Transmembrane helix</keyword>
<organism evidence="3 4">
    <name type="scientific">Psychracetigena formicireducens</name>
    <dbReference type="NCBI Taxonomy" id="2986056"/>
    <lineage>
        <taxon>Bacteria</taxon>
        <taxon>Bacillati</taxon>
        <taxon>Candidatus Lithacetigenota</taxon>
        <taxon>Candidatus Psychracetigena</taxon>
    </lineage>
</organism>
<accession>A0A9E2BGK6</accession>